<accession>A0A5S6R500</accession>
<dbReference type="SUPFAM" id="SSF53067">
    <property type="entry name" value="Actin-like ATPase domain"/>
    <property type="match status" value="2"/>
</dbReference>
<comment type="similarity">
    <text evidence="1">Belongs to the actin family.</text>
</comment>
<dbReference type="CDD" id="cd10207">
    <property type="entry name" value="ASKHA_NBD_Arp10"/>
    <property type="match status" value="1"/>
</dbReference>
<proteinExistence type="inferred from homology"/>
<evidence type="ECO:0000256" key="1">
    <source>
        <dbReference type="RuleBase" id="RU000487"/>
    </source>
</evidence>
<dbReference type="InterPro" id="IPR043129">
    <property type="entry name" value="ATPase_NBD"/>
</dbReference>
<dbReference type="Proteomes" id="UP000046395">
    <property type="component" value="Unassembled WGS sequence"/>
</dbReference>
<dbReference type="Gene3D" id="3.90.640.10">
    <property type="entry name" value="Actin, Chain A, domain 4"/>
    <property type="match status" value="1"/>
</dbReference>
<organism evidence="2 3">
    <name type="scientific">Trichuris muris</name>
    <name type="common">Mouse whipworm</name>
    <dbReference type="NCBI Taxonomy" id="70415"/>
    <lineage>
        <taxon>Eukaryota</taxon>
        <taxon>Metazoa</taxon>
        <taxon>Ecdysozoa</taxon>
        <taxon>Nematoda</taxon>
        <taxon>Enoplea</taxon>
        <taxon>Dorylaimia</taxon>
        <taxon>Trichinellida</taxon>
        <taxon>Trichuridae</taxon>
        <taxon>Trichuris</taxon>
    </lineage>
</organism>
<dbReference type="InterPro" id="IPR004000">
    <property type="entry name" value="Actin"/>
</dbReference>
<reference evidence="3" key="1">
    <citation type="submission" date="2019-12" db="UniProtKB">
        <authorList>
            <consortium name="WormBaseParasite"/>
        </authorList>
    </citation>
    <scope>IDENTIFICATION</scope>
</reference>
<sequence length="394" mass="43987">MAFYDGVGFIIDRPTIVLDFGSSYIKCGFSGELSPRRILSTHHLLAVSKVGAKKLEELTDDAPTFFAHVFYKIFFGHLLLSPKDRRVAIVESVLIPSELRDAMAKVLFNRYEVMSVMFAPNSLCSCLPLGVQTALVVDVGYSGTRVLPVFDGTSLVHSIQNSSVGARAVHQRLKELIEKQCTVFVGTERVSMAEYVELLDNETLENITTRLCFVTTRQRSLAYQAQDDNSLQLPQCPPKVEYPLEKEKILIVEGAVREAAAEVLFEYNEDDLSITQLILEAVVKCPIDVRRSMIESILVVGGGCMLPGFMSRLKEELLESLENPEKYGNKLSLRTAKFYKAQTKENCMAWLGGSIFGSLEILPYRSISRTEYEQTGRLRDWIDLCAESAIGPAS</sequence>
<dbReference type="STRING" id="70415.A0A5S6R500"/>
<evidence type="ECO:0000313" key="2">
    <source>
        <dbReference type="Proteomes" id="UP000046395"/>
    </source>
</evidence>
<dbReference type="WBParaSite" id="TMUE_3000014282.1">
    <property type="protein sequence ID" value="TMUE_3000014282.1"/>
    <property type="gene ID" value="WBGene00291670"/>
</dbReference>
<dbReference type="PANTHER" id="PTHR11937">
    <property type="entry name" value="ACTIN"/>
    <property type="match status" value="1"/>
</dbReference>
<name>A0A5S6R500_TRIMR</name>
<evidence type="ECO:0000313" key="3">
    <source>
        <dbReference type="WBParaSite" id="TMUE_3000014282.1"/>
    </source>
</evidence>
<protein>
    <submittedName>
        <fullName evidence="3">Actin-related protein 10</fullName>
    </submittedName>
</protein>
<keyword evidence="2" id="KW-1185">Reference proteome</keyword>
<dbReference type="Gene3D" id="3.30.420.40">
    <property type="match status" value="2"/>
</dbReference>
<dbReference type="SMART" id="SM00268">
    <property type="entry name" value="ACTIN"/>
    <property type="match status" value="1"/>
</dbReference>
<dbReference type="AlphaFoldDB" id="A0A5S6R500"/>
<dbReference type="Pfam" id="PF00022">
    <property type="entry name" value="Actin"/>
    <property type="match status" value="1"/>
</dbReference>